<keyword evidence="1" id="KW-0548">Nucleotidyltransferase</keyword>
<protein>
    <submittedName>
        <fullName evidence="1">Transposon Polyprotein Reverse transcriptase</fullName>
    </submittedName>
</protein>
<organism evidence="1 2">
    <name type="scientific">Phytophthora palmivora</name>
    <dbReference type="NCBI Taxonomy" id="4796"/>
    <lineage>
        <taxon>Eukaryota</taxon>
        <taxon>Sar</taxon>
        <taxon>Stramenopiles</taxon>
        <taxon>Oomycota</taxon>
        <taxon>Peronosporomycetes</taxon>
        <taxon>Peronosporales</taxon>
        <taxon>Peronosporaceae</taxon>
        <taxon>Phytophthora</taxon>
    </lineage>
</organism>
<sequence length="225" mass="24826">MFLGMRIQYDDKRGYMVDQEHAIIEMLAKHGLENANSVRLPIGTGEPTSDLSDKLLPVTAEVDPKIPTVKDFQSLVGSLLWIARGTRPVVMFAVHRATRRTHAPTLQDWKLAKRIARYLSGTRDLKLQLLEDAKEIAEVNCAAGPMPILVVKSQTGIQGMTVDWQCKKQTAVALSTAEAEFVAASIGGQDVLGINELFKEIGLSVKLPIEMKMDNQAAMKQLTNE</sequence>
<dbReference type="EMBL" id="NCKW01009179">
    <property type="protein sequence ID" value="POM67425.1"/>
    <property type="molecule type" value="Genomic_DNA"/>
</dbReference>
<keyword evidence="2" id="KW-1185">Reference proteome</keyword>
<comment type="caution">
    <text evidence="1">The sequence shown here is derived from an EMBL/GenBank/DDBJ whole genome shotgun (WGS) entry which is preliminary data.</text>
</comment>
<proteinExistence type="predicted"/>
<dbReference type="GO" id="GO:0003964">
    <property type="term" value="F:RNA-directed DNA polymerase activity"/>
    <property type="evidence" value="ECO:0007669"/>
    <property type="project" value="UniProtKB-KW"/>
</dbReference>
<dbReference type="Proteomes" id="UP000237271">
    <property type="component" value="Unassembled WGS sequence"/>
</dbReference>
<gene>
    <name evidence="1" type="ORF">PHPALM_16585</name>
</gene>
<name>A0A2P4XPC5_9STRA</name>
<dbReference type="PANTHER" id="PTHR11439">
    <property type="entry name" value="GAG-POL-RELATED RETROTRANSPOSON"/>
    <property type="match status" value="1"/>
</dbReference>
<reference evidence="1 2" key="1">
    <citation type="journal article" date="2017" name="Genome Biol. Evol.">
        <title>Phytophthora megakarya and P. palmivora, closely related causal agents of cacao black pod rot, underwent increases in genome sizes and gene numbers by different mechanisms.</title>
        <authorList>
            <person name="Ali S.S."/>
            <person name="Shao J."/>
            <person name="Lary D.J."/>
            <person name="Kronmiller B."/>
            <person name="Shen D."/>
            <person name="Strem M.D."/>
            <person name="Amoako-Attah I."/>
            <person name="Akrofi A.Y."/>
            <person name="Begoude B.A."/>
            <person name="Ten Hoopen G.M."/>
            <person name="Coulibaly K."/>
            <person name="Kebe B.I."/>
            <person name="Melnick R.L."/>
            <person name="Guiltinan M.J."/>
            <person name="Tyler B.M."/>
            <person name="Meinhardt L.W."/>
            <person name="Bailey B.A."/>
        </authorList>
    </citation>
    <scope>NUCLEOTIDE SEQUENCE [LARGE SCALE GENOMIC DNA]</scope>
    <source>
        <strain evidence="2">sbr112.9</strain>
    </source>
</reference>
<feature type="non-terminal residue" evidence="1">
    <location>
        <position position="225"/>
    </location>
</feature>
<keyword evidence="1" id="KW-0808">Transferase</keyword>
<dbReference type="PANTHER" id="PTHR11439:SF440">
    <property type="entry name" value="INTEGRASE CATALYTIC DOMAIN-CONTAINING PROTEIN"/>
    <property type="match status" value="1"/>
</dbReference>
<dbReference type="OrthoDB" id="123335at2759"/>
<accession>A0A2P4XPC5</accession>
<evidence type="ECO:0000313" key="1">
    <source>
        <dbReference type="EMBL" id="POM67425.1"/>
    </source>
</evidence>
<dbReference type="AlphaFoldDB" id="A0A2P4XPC5"/>
<dbReference type="CDD" id="cd09272">
    <property type="entry name" value="RNase_HI_RT_Ty1"/>
    <property type="match status" value="1"/>
</dbReference>
<evidence type="ECO:0000313" key="2">
    <source>
        <dbReference type="Proteomes" id="UP000237271"/>
    </source>
</evidence>
<keyword evidence="1" id="KW-0695">RNA-directed DNA polymerase</keyword>